<dbReference type="Gene3D" id="3.10.20.90">
    <property type="entry name" value="Phosphatidylinositol 3-kinase Catalytic Subunit, Chain A, domain 1"/>
    <property type="match status" value="1"/>
</dbReference>
<feature type="domain" description="Ubiquitin-like" evidence="1">
    <location>
        <begin position="5"/>
        <end position="58"/>
    </location>
</feature>
<dbReference type="STRING" id="32264.T1JZE1"/>
<reference evidence="3" key="1">
    <citation type="submission" date="2011-08" db="EMBL/GenBank/DDBJ databases">
        <authorList>
            <person name="Rombauts S."/>
        </authorList>
    </citation>
    <scope>NUCLEOTIDE SEQUENCE</scope>
    <source>
        <strain evidence="3">London</strain>
    </source>
</reference>
<keyword evidence="3" id="KW-1185">Reference proteome</keyword>
<accession>T1JZE1</accession>
<dbReference type="Pfam" id="PF00240">
    <property type="entry name" value="ubiquitin"/>
    <property type="match status" value="1"/>
</dbReference>
<dbReference type="eggNOG" id="KOG0007">
    <property type="taxonomic scope" value="Eukaryota"/>
</dbReference>
<dbReference type="InterPro" id="IPR000626">
    <property type="entry name" value="Ubiquitin-like_dom"/>
</dbReference>
<name>T1JZE1_TETUR</name>
<protein>
    <recommendedName>
        <fullName evidence="1">Ubiquitin-like domain-containing protein</fullName>
    </recommendedName>
</protein>
<sequence length="61" mass="6583">MYGQTSMINAKIHEQLGLPPGKQKLQFGSTFIKDSNTLAFCNIGSGATLTLGLKERGGRKK</sequence>
<dbReference type="EMBL" id="CAEY01001120">
    <property type="status" value="NOT_ANNOTATED_CDS"/>
    <property type="molecule type" value="Genomic_DNA"/>
</dbReference>
<dbReference type="PROSITE" id="PS50053">
    <property type="entry name" value="UBIQUITIN_2"/>
    <property type="match status" value="1"/>
</dbReference>
<evidence type="ECO:0000313" key="2">
    <source>
        <dbReference type="EnsemblMetazoa" id="tetur03g03630.1"/>
    </source>
</evidence>
<evidence type="ECO:0000259" key="1">
    <source>
        <dbReference type="PROSITE" id="PS50053"/>
    </source>
</evidence>
<dbReference type="EnsemblMetazoa" id="tetur03g03630.1">
    <property type="protein sequence ID" value="tetur03g03630.1"/>
    <property type="gene ID" value="tetur03g03630"/>
</dbReference>
<dbReference type="Proteomes" id="UP000015104">
    <property type="component" value="Unassembled WGS sequence"/>
</dbReference>
<organism evidence="2 3">
    <name type="scientific">Tetranychus urticae</name>
    <name type="common">Two-spotted spider mite</name>
    <dbReference type="NCBI Taxonomy" id="32264"/>
    <lineage>
        <taxon>Eukaryota</taxon>
        <taxon>Metazoa</taxon>
        <taxon>Ecdysozoa</taxon>
        <taxon>Arthropoda</taxon>
        <taxon>Chelicerata</taxon>
        <taxon>Arachnida</taxon>
        <taxon>Acari</taxon>
        <taxon>Acariformes</taxon>
        <taxon>Trombidiformes</taxon>
        <taxon>Prostigmata</taxon>
        <taxon>Eleutherengona</taxon>
        <taxon>Raphignathae</taxon>
        <taxon>Tetranychoidea</taxon>
        <taxon>Tetranychidae</taxon>
        <taxon>Tetranychus</taxon>
    </lineage>
</organism>
<dbReference type="SUPFAM" id="SSF54236">
    <property type="entry name" value="Ubiquitin-like"/>
    <property type="match status" value="1"/>
</dbReference>
<dbReference type="AlphaFoldDB" id="T1JZE1"/>
<dbReference type="HOGENOM" id="CLU_2984316_0_0_1"/>
<dbReference type="InterPro" id="IPR029071">
    <property type="entry name" value="Ubiquitin-like_domsf"/>
</dbReference>
<evidence type="ECO:0000313" key="3">
    <source>
        <dbReference type="Proteomes" id="UP000015104"/>
    </source>
</evidence>
<reference evidence="2" key="2">
    <citation type="submission" date="2015-06" db="UniProtKB">
        <authorList>
            <consortium name="EnsemblMetazoa"/>
        </authorList>
    </citation>
    <scope>IDENTIFICATION</scope>
</reference>
<proteinExistence type="predicted"/>